<name>A0A1F4U4K0_UNCSA</name>
<protein>
    <submittedName>
        <fullName evidence="1">Uncharacterized protein</fullName>
    </submittedName>
</protein>
<evidence type="ECO:0000313" key="1">
    <source>
        <dbReference type="EMBL" id="OGC39866.1"/>
    </source>
</evidence>
<proteinExistence type="predicted"/>
<sequence>MIQLKLIAFNLDKAVEAGGVISLKDAEARPEELQRMGLPMALPIIRRFIKQGKLSQLVEYLEEIKAGEGSIPKIELVTIREGLKMGKIMFTNGLYELMMKADPSLPKPAFWDDAEIGIAAGRDLPVVGIRAGWVDQILGSYNRLTGSNLVVPTIDELKEAAHKVEIGRNKYKEVGQWTSNMQGDWRCFYFLRSGRSDDDHPDCYYSFLGLRVAERT</sequence>
<dbReference type="AlphaFoldDB" id="A0A1F4U4K0"/>
<dbReference type="EMBL" id="MEUJ01000005">
    <property type="protein sequence ID" value="OGC39866.1"/>
    <property type="molecule type" value="Genomic_DNA"/>
</dbReference>
<reference evidence="1 2" key="1">
    <citation type="journal article" date="2016" name="Nat. Commun.">
        <title>Thousands of microbial genomes shed light on interconnected biogeochemical processes in an aquifer system.</title>
        <authorList>
            <person name="Anantharaman K."/>
            <person name="Brown C.T."/>
            <person name="Hug L.A."/>
            <person name="Sharon I."/>
            <person name="Castelle C.J."/>
            <person name="Probst A.J."/>
            <person name="Thomas B.C."/>
            <person name="Singh A."/>
            <person name="Wilkins M.J."/>
            <person name="Karaoz U."/>
            <person name="Brodie E.L."/>
            <person name="Williams K.H."/>
            <person name="Hubbard S.S."/>
            <person name="Banfield J.F."/>
        </authorList>
    </citation>
    <scope>NUCLEOTIDE SEQUENCE [LARGE SCALE GENOMIC DNA]</scope>
</reference>
<gene>
    <name evidence="1" type="ORF">A2438_05045</name>
</gene>
<dbReference type="Proteomes" id="UP000179242">
    <property type="component" value="Unassembled WGS sequence"/>
</dbReference>
<organism evidence="1 2">
    <name type="scientific">candidate division WOR-1 bacterium RIFOXYC2_FULL_46_14</name>
    <dbReference type="NCBI Taxonomy" id="1802587"/>
    <lineage>
        <taxon>Bacteria</taxon>
        <taxon>Bacillati</taxon>
        <taxon>Saganbacteria</taxon>
    </lineage>
</organism>
<evidence type="ECO:0000313" key="2">
    <source>
        <dbReference type="Proteomes" id="UP000179242"/>
    </source>
</evidence>
<comment type="caution">
    <text evidence="1">The sequence shown here is derived from an EMBL/GenBank/DDBJ whole genome shotgun (WGS) entry which is preliminary data.</text>
</comment>
<accession>A0A1F4U4K0</accession>